<gene>
    <name evidence="1" type="ORF">METZ01_LOCUS480894</name>
</gene>
<protein>
    <submittedName>
        <fullName evidence="1">Uncharacterized protein</fullName>
    </submittedName>
</protein>
<proteinExistence type="predicted"/>
<sequence length="49" mass="5245">MITDLVLAEATEFIVAPAVFLHPFAGLKFAVAPGLIFIQDHTGTETTTE</sequence>
<organism evidence="1">
    <name type="scientific">marine metagenome</name>
    <dbReference type="NCBI Taxonomy" id="408172"/>
    <lineage>
        <taxon>unclassified sequences</taxon>
        <taxon>metagenomes</taxon>
        <taxon>ecological metagenomes</taxon>
    </lineage>
</organism>
<feature type="non-terminal residue" evidence="1">
    <location>
        <position position="49"/>
    </location>
</feature>
<dbReference type="AlphaFoldDB" id="A0A383C7M2"/>
<evidence type="ECO:0000313" key="1">
    <source>
        <dbReference type="EMBL" id="SVE28040.1"/>
    </source>
</evidence>
<reference evidence="1" key="1">
    <citation type="submission" date="2018-05" db="EMBL/GenBank/DDBJ databases">
        <authorList>
            <person name="Lanie J.A."/>
            <person name="Ng W.-L."/>
            <person name="Kazmierczak K.M."/>
            <person name="Andrzejewski T.M."/>
            <person name="Davidsen T.M."/>
            <person name="Wayne K.J."/>
            <person name="Tettelin H."/>
            <person name="Glass J.I."/>
            <person name="Rusch D."/>
            <person name="Podicherti R."/>
            <person name="Tsui H.-C.T."/>
            <person name="Winkler M.E."/>
        </authorList>
    </citation>
    <scope>NUCLEOTIDE SEQUENCE</scope>
</reference>
<dbReference type="EMBL" id="UINC01206417">
    <property type="protein sequence ID" value="SVE28040.1"/>
    <property type="molecule type" value="Genomic_DNA"/>
</dbReference>
<accession>A0A383C7M2</accession>
<name>A0A383C7M2_9ZZZZ</name>